<dbReference type="RefSeq" id="WP_159222806.1">
    <property type="nucleotide sequence ID" value="NZ_LR733469.1"/>
</dbReference>
<feature type="domain" description="HTH araC/xylS-type" evidence="4">
    <location>
        <begin position="6"/>
        <end position="104"/>
    </location>
</feature>
<accession>A0AAX3JA27</accession>
<dbReference type="Gene3D" id="3.20.80.10">
    <property type="entry name" value="Regulatory factor, effector binding domain"/>
    <property type="match status" value="1"/>
</dbReference>
<keyword evidence="2" id="KW-0238">DNA-binding</keyword>
<dbReference type="EMBL" id="CABWMH010000034">
    <property type="protein sequence ID" value="VXC35300.1"/>
    <property type="molecule type" value="Genomic_DNA"/>
</dbReference>
<dbReference type="InterPro" id="IPR018062">
    <property type="entry name" value="HTH_AraC-typ_CS"/>
</dbReference>
<dbReference type="PANTHER" id="PTHR47504:SF5">
    <property type="entry name" value="RIGHT ORIGIN-BINDING PROTEIN"/>
    <property type="match status" value="1"/>
</dbReference>
<dbReference type="GO" id="GO:0043565">
    <property type="term" value="F:sequence-specific DNA binding"/>
    <property type="evidence" value="ECO:0007669"/>
    <property type="project" value="InterPro"/>
</dbReference>
<sequence length="287" mass="32753">MKSFTRDLIVWIEKNLDKKITLDDVAGKSGYSKWYLQRLFRQETGMKLATYIRERRLSESAIMLKMTGIPVISAAEQFGFANQQAFTRTFTRHFRQPPARYRQTEDWYFYGLQPSLLSVAHTIPEPEPVWLSVPAFSDVTFSYLCDRENLASNNFHTAQRDHGLKKAVRLLHGATPDRFAERFEAADTCGTIRFTLTFGCSGDKNVIPGDGGSSQGRFLRFPFEGTSADLTELQVAAYRHILPCRAEARRNGHDLFVISPVDDENLLSPRFRGDYYVPVTDNLFQTG</sequence>
<keyword evidence="1" id="KW-0805">Transcription regulation</keyword>
<evidence type="ECO:0000256" key="3">
    <source>
        <dbReference type="ARBA" id="ARBA00023163"/>
    </source>
</evidence>
<dbReference type="SUPFAM" id="SSF46689">
    <property type="entry name" value="Homeodomain-like"/>
    <property type="match status" value="2"/>
</dbReference>
<comment type="caution">
    <text evidence="5">The sequence shown here is derived from an EMBL/GenBank/DDBJ whole genome shotgun (WGS) entry which is preliminary data.</text>
</comment>
<dbReference type="Pfam" id="PF12833">
    <property type="entry name" value="HTH_18"/>
    <property type="match status" value="1"/>
</dbReference>
<evidence type="ECO:0000256" key="2">
    <source>
        <dbReference type="ARBA" id="ARBA00023125"/>
    </source>
</evidence>
<dbReference type="PROSITE" id="PS01124">
    <property type="entry name" value="HTH_ARAC_FAMILY_2"/>
    <property type="match status" value="1"/>
</dbReference>
<protein>
    <submittedName>
        <fullName evidence="5">AraC family transcriptional activator of mar-sox-rob regulon</fullName>
    </submittedName>
</protein>
<dbReference type="Proteomes" id="UP000433737">
    <property type="component" value="Unassembled WGS sequence"/>
</dbReference>
<dbReference type="InterPro" id="IPR050959">
    <property type="entry name" value="MarA-like"/>
</dbReference>
<evidence type="ECO:0000313" key="6">
    <source>
        <dbReference type="Proteomes" id="UP000433737"/>
    </source>
</evidence>
<proteinExistence type="predicted"/>
<name>A0AAX3JA27_9GAMM</name>
<evidence type="ECO:0000259" key="4">
    <source>
        <dbReference type="PROSITE" id="PS01124"/>
    </source>
</evidence>
<dbReference type="PANTHER" id="PTHR47504">
    <property type="entry name" value="RIGHT ORIGIN-BINDING PROTEIN"/>
    <property type="match status" value="1"/>
</dbReference>
<gene>
    <name evidence="5" type="ORF">PANT111_40016</name>
</gene>
<dbReference type="Gene3D" id="1.10.10.60">
    <property type="entry name" value="Homeodomain-like"/>
    <property type="match status" value="2"/>
</dbReference>
<dbReference type="SMART" id="SM00342">
    <property type="entry name" value="HTH_ARAC"/>
    <property type="match status" value="1"/>
</dbReference>
<evidence type="ECO:0000256" key="1">
    <source>
        <dbReference type="ARBA" id="ARBA00023015"/>
    </source>
</evidence>
<keyword evidence="3" id="KW-0804">Transcription</keyword>
<dbReference type="InterPro" id="IPR018060">
    <property type="entry name" value="HTH_AraC"/>
</dbReference>
<evidence type="ECO:0000313" key="5">
    <source>
        <dbReference type="EMBL" id="VXC35300.1"/>
    </source>
</evidence>
<dbReference type="InterPro" id="IPR011256">
    <property type="entry name" value="Reg_factor_effector_dom_sf"/>
</dbReference>
<reference evidence="5 6" key="1">
    <citation type="submission" date="2019-10" db="EMBL/GenBank/DDBJ databases">
        <authorList>
            <person name="Karimi E."/>
        </authorList>
    </citation>
    <scope>NUCLEOTIDE SEQUENCE [LARGE SCALE GENOMIC DNA]</scope>
    <source>
        <strain evidence="5">Pantoea sp. 111</strain>
    </source>
</reference>
<dbReference type="InterPro" id="IPR009057">
    <property type="entry name" value="Homeodomain-like_sf"/>
</dbReference>
<dbReference type="AlphaFoldDB" id="A0AAX3JA27"/>
<dbReference type="PROSITE" id="PS00041">
    <property type="entry name" value="HTH_ARAC_FAMILY_1"/>
    <property type="match status" value="1"/>
</dbReference>
<dbReference type="GO" id="GO:0003700">
    <property type="term" value="F:DNA-binding transcription factor activity"/>
    <property type="evidence" value="ECO:0007669"/>
    <property type="project" value="InterPro"/>
</dbReference>
<organism evidence="5 6">
    <name type="scientific">Pantoea brenneri</name>
    <dbReference type="NCBI Taxonomy" id="472694"/>
    <lineage>
        <taxon>Bacteria</taxon>
        <taxon>Pseudomonadati</taxon>
        <taxon>Pseudomonadota</taxon>
        <taxon>Gammaproteobacteria</taxon>
        <taxon>Enterobacterales</taxon>
        <taxon>Erwiniaceae</taxon>
        <taxon>Pantoea</taxon>
    </lineage>
</organism>